<dbReference type="STRING" id="584787.GCA_001247655_03331"/>
<evidence type="ECO:0000256" key="5">
    <source>
        <dbReference type="ARBA" id="ARBA00023136"/>
    </source>
</evidence>
<dbReference type="SUPFAM" id="SSF54523">
    <property type="entry name" value="Pili subunits"/>
    <property type="match status" value="1"/>
</dbReference>
<dbReference type="AlphaFoldDB" id="A0A3N1NUM1"/>
<sequence>MTAPRAQGHGFTLIEILVVLLLMGLMVAMVSVSFGGPSDGKLVDKEADAWQARFALMHDEAIMRSEELGLKFDGKGGVEVMRFDPDAPVPGTEDDPDGPKGAWVDLNDDNVLKNWQSQPGIHGSLVLDGLSLGESLIPDDAFTSGDDDNRANQDSKDGKDGKDKRLTPHLFFLSSGEFMPFELCLYKVHSSLLDGLFDSQRQSRERALLASGDPDAVVATCIDGHANGTLSQPQDPDMDWSKGEVKW</sequence>
<keyword evidence="3 7" id="KW-0812">Transmembrane</keyword>
<gene>
    <name evidence="8" type="ORF">EDC28_11324</name>
</gene>
<dbReference type="Pfam" id="PF07963">
    <property type="entry name" value="N_methyl"/>
    <property type="match status" value="1"/>
</dbReference>
<feature type="transmembrane region" description="Helical" evidence="7">
    <location>
        <begin position="12"/>
        <end position="34"/>
    </location>
</feature>
<comment type="subcellular location">
    <subcellularLocation>
        <location evidence="1">Membrane</location>
        <topology evidence="1">Single-pass membrane protein</topology>
    </subcellularLocation>
</comment>
<protein>
    <submittedName>
        <fullName evidence="8">Type II secretion system protein H</fullName>
    </submittedName>
</protein>
<evidence type="ECO:0000313" key="8">
    <source>
        <dbReference type="EMBL" id="ROQ18908.1"/>
    </source>
</evidence>
<accession>A0A3N1NUM1</accession>
<keyword evidence="5 7" id="KW-0472">Membrane</keyword>
<dbReference type="PRINTS" id="PR00885">
    <property type="entry name" value="BCTERIALGSPH"/>
</dbReference>
<evidence type="ECO:0000256" key="3">
    <source>
        <dbReference type="ARBA" id="ARBA00022692"/>
    </source>
</evidence>
<dbReference type="Proteomes" id="UP000268033">
    <property type="component" value="Unassembled WGS sequence"/>
</dbReference>
<keyword evidence="2" id="KW-0488">Methylation</keyword>
<feature type="region of interest" description="Disordered" evidence="6">
    <location>
        <begin position="227"/>
        <end position="247"/>
    </location>
</feature>
<dbReference type="InterPro" id="IPR012902">
    <property type="entry name" value="N_methyl_site"/>
</dbReference>
<evidence type="ECO:0000256" key="7">
    <source>
        <dbReference type="SAM" id="Phobius"/>
    </source>
</evidence>
<dbReference type="InterPro" id="IPR002416">
    <property type="entry name" value="T2SS_protein-GspH"/>
</dbReference>
<dbReference type="GO" id="GO:0015628">
    <property type="term" value="P:protein secretion by the type II secretion system"/>
    <property type="evidence" value="ECO:0007669"/>
    <property type="project" value="InterPro"/>
</dbReference>
<reference evidence="8 9" key="1">
    <citation type="submission" date="2018-11" db="EMBL/GenBank/DDBJ databases">
        <title>Genomic Encyclopedia of Type Strains, Phase IV (KMG-IV): sequencing the most valuable type-strain genomes for metagenomic binning, comparative biology and taxonomic classification.</title>
        <authorList>
            <person name="Goeker M."/>
        </authorList>
    </citation>
    <scope>NUCLEOTIDE SEQUENCE [LARGE SCALE GENOMIC DNA]</scope>
    <source>
        <strain evidence="8 9">DSM 21945</strain>
    </source>
</reference>
<dbReference type="PROSITE" id="PS00409">
    <property type="entry name" value="PROKAR_NTER_METHYL"/>
    <property type="match status" value="1"/>
</dbReference>
<name>A0A3N1NUM1_9GAMM</name>
<feature type="region of interest" description="Disordered" evidence="6">
    <location>
        <begin position="141"/>
        <end position="162"/>
    </location>
</feature>
<comment type="caution">
    <text evidence="8">The sequence shown here is derived from an EMBL/GenBank/DDBJ whole genome shotgun (WGS) entry which is preliminary data.</text>
</comment>
<dbReference type="InterPro" id="IPR045584">
    <property type="entry name" value="Pilin-like"/>
</dbReference>
<evidence type="ECO:0000313" key="9">
    <source>
        <dbReference type="Proteomes" id="UP000268033"/>
    </source>
</evidence>
<evidence type="ECO:0000256" key="1">
    <source>
        <dbReference type="ARBA" id="ARBA00004167"/>
    </source>
</evidence>
<dbReference type="EMBL" id="RJUL01000013">
    <property type="protein sequence ID" value="ROQ18908.1"/>
    <property type="molecule type" value="Genomic_DNA"/>
</dbReference>
<keyword evidence="9" id="KW-1185">Reference proteome</keyword>
<dbReference type="GO" id="GO:0016020">
    <property type="term" value="C:membrane"/>
    <property type="evidence" value="ECO:0007669"/>
    <property type="project" value="UniProtKB-SubCell"/>
</dbReference>
<evidence type="ECO:0000256" key="2">
    <source>
        <dbReference type="ARBA" id="ARBA00022481"/>
    </source>
</evidence>
<feature type="region of interest" description="Disordered" evidence="6">
    <location>
        <begin position="82"/>
        <end position="103"/>
    </location>
</feature>
<dbReference type="GO" id="GO:0015627">
    <property type="term" value="C:type II protein secretion system complex"/>
    <property type="evidence" value="ECO:0007669"/>
    <property type="project" value="InterPro"/>
</dbReference>
<evidence type="ECO:0000256" key="6">
    <source>
        <dbReference type="SAM" id="MobiDB-lite"/>
    </source>
</evidence>
<keyword evidence="4 7" id="KW-1133">Transmembrane helix</keyword>
<dbReference type="Gene3D" id="3.55.40.10">
    <property type="entry name" value="minor pseudopilin epsh domain"/>
    <property type="match status" value="1"/>
</dbReference>
<proteinExistence type="predicted"/>
<feature type="compositionally biased region" description="Basic and acidic residues" evidence="6">
    <location>
        <begin position="147"/>
        <end position="162"/>
    </location>
</feature>
<organism evidence="8 9">
    <name type="scientific">Gallaecimonas pentaromativorans</name>
    <dbReference type="NCBI Taxonomy" id="584787"/>
    <lineage>
        <taxon>Bacteria</taxon>
        <taxon>Pseudomonadati</taxon>
        <taxon>Pseudomonadota</taxon>
        <taxon>Gammaproteobacteria</taxon>
        <taxon>Enterobacterales</taxon>
        <taxon>Gallaecimonadaceae</taxon>
        <taxon>Gallaecimonas</taxon>
    </lineage>
</organism>
<dbReference type="RefSeq" id="WP_123422638.1">
    <property type="nucleotide sequence ID" value="NZ_RJUL01000013.1"/>
</dbReference>
<evidence type="ECO:0000256" key="4">
    <source>
        <dbReference type="ARBA" id="ARBA00022989"/>
    </source>
</evidence>
<dbReference type="NCBIfam" id="TIGR02532">
    <property type="entry name" value="IV_pilin_GFxxxE"/>
    <property type="match status" value="1"/>
</dbReference>